<evidence type="ECO:0000313" key="1">
    <source>
        <dbReference type="EMBL" id="MPM03147.1"/>
    </source>
</evidence>
<name>A0A644WHU8_9ZZZZ</name>
<gene>
    <name evidence="1" type="ORF">SDC9_49408</name>
</gene>
<reference evidence="1" key="1">
    <citation type="submission" date="2019-08" db="EMBL/GenBank/DDBJ databases">
        <authorList>
            <person name="Kucharzyk K."/>
            <person name="Murdoch R.W."/>
            <person name="Higgins S."/>
            <person name="Loffler F."/>
        </authorList>
    </citation>
    <scope>NUCLEOTIDE SEQUENCE</scope>
</reference>
<accession>A0A644WHU8</accession>
<comment type="caution">
    <text evidence="1">The sequence shown here is derived from an EMBL/GenBank/DDBJ whole genome shotgun (WGS) entry which is preliminary data.</text>
</comment>
<dbReference type="EMBL" id="VSSQ01000927">
    <property type="protein sequence ID" value="MPM03147.1"/>
    <property type="molecule type" value="Genomic_DNA"/>
</dbReference>
<evidence type="ECO:0008006" key="2">
    <source>
        <dbReference type="Google" id="ProtNLM"/>
    </source>
</evidence>
<dbReference type="PROSITE" id="PS51257">
    <property type="entry name" value="PROKAR_LIPOPROTEIN"/>
    <property type="match status" value="1"/>
</dbReference>
<sequence>MKKNIKSIAAVAAGLAMITALTACSGGLKKLDVVGQQSVASFDEVLKTIPDQVTADETNAGWSLMAPDGSVRFIWSEDYSKSPLHDVMLEFDAEPFLNAGLDPDKLPDQYAYYEAEMPGMSGGKMLMVGTKLGESDQVNGTPTALSSYELIVDKYRDSINYHTALDHFGVKLGDGNMFEWAKDMKTNGYDKSNQDKDIVFVLNPEPLINAGVGPEKVEGWVYTQVPIEENGKTAQVWKFLKPFDLK</sequence>
<organism evidence="1">
    <name type="scientific">bioreactor metagenome</name>
    <dbReference type="NCBI Taxonomy" id="1076179"/>
    <lineage>
        <taxon>unclassified sequences</taxon>
        <taxon>metagenomes</taxon>
        <taxon>ecological metagenomes</taxon>
    </lineage>
</organism>
<protein>
    <recommendedName>
        <fullName evidence="2">Lipoprotein</fullName>
    </recommendedName>
</protein>
<dbReference type="AlphaFoldDB" id="A0A644WHU8"/>
<proteinExistence type="predicted"/>